<evidence type="ECO:0000313" key="2">
    <source>
        <dbReference type="EMBL" id="KAG6470042.1"/>
    </source>
</evidence>
<gene>
    <name evidence="2" type="ORF">ZIOFF_071059</name>
</gene>
<organism evidence="2 3">
    <name type="scientific">Zingiber officinale</name>
    <name type="common">Ginger</name>
    <name type="synonym">Amomum zingiber</name>
    <dbReference type="NCBI Taxonomy" id="94328"/>
    <lineage>
        <taxon>Eukaryota</taxon>
        <taxon>Viridiplantae</taxon>
        <taxon>Streptophyta</taxon>
        <taxon>Embryophyta</taxon>
        <taxon>Tracheophyta</taxon>
        <taxon>Spermatophyta</taxon>
        <taxon>Magnoliopsida</taxon>
        <taxon>Liliopsida</taxon>
        <taxon>Zingiberales</taxon>
        <taxon>Zingiberaceae</taxon>
        <taxon>Zingiber</taxon>
    </lineage>
</organism>
<dbReference type="EMBL" id="JACMSC010000021">
    <property type="protein sequence ID" value="KAG6470042.1"/>
    <property type="molecule type" value="Genomic_DNA"/>
</dbReference>
<proteinExistence type="predicted"/>
<protein>
    <submittedName>
        <fullName evidence="2">Uncharacterized protein</fullName>
    </submittedName>
</protein>
<dbReference type="AlphaFoldDB" id="A0A8J5EB79"/>
<feature type="region of interest" description="Disordered" evidence="1">
    <location>
        <begin position="38"/>
        <end position="78"/>
    </location>
</feature>
<feature type="region of interest" description="Disordered" evidence="1">
    <location>
        <begin position="1"/>
        <end position="21"/>
    </location>
</feature>
<evidence type="ECO:0000313" key="3">
    <source>
        <dbReference type="Proteomes" id="UP000734854"/>
    </source>
</evidence>
<evidence type="ECO:0000256" key="1">
    <source>
        <dbReference type="SAM" id="MobiDB-lite"/>
    </source>
</evidence>
<sequence length="138" mass="15965">MPIWGKDRATGAGAETPTDAIEEINLCNEETNTFECEIDKHAEDEEYVREETKKKSEMKTQDSSVCPSSKKGTTRKKKGKSDDVLCDLVGDISKYVTIIIELNEEMKEIPTYFKKQIENSDRKMRIYDELMEFFDFSQ</sequence>
<reference evidence="2 3" key="1">
    <citation type="submission" date="2020-08" db="EMBL/GenBank/DDBJ databases">
        <title>Plant Genome Project.</title>
        <authorList>
            <person name="Zhang R.-G."/>
        </authorList>
    </citation>
    <scope>NUCLEOTIDE SEQUENCE [LARGE SCALE GENOMIC DNA]</scope>
    <source>
        <tissue evidence="2">Rhizome</tissue>
    </source>
</reference>
<dbReference type="Proteomes" id="UP000734854">
    <property type="component" value="Unassembled WGS sequence"/>
</dbReference>
<accession>A0A8J5EB79</accession>
<comment type="caution">
    <text evidence="2">The sequence shown here is derived from an EMBL/GenBank/DDBJ whole genome shotgun (WGS) entry which is preliminary data.</text>
</comment>
<keyword evidence="3" id="KW-1185">Reference proteome</keyword>
<name>A0A8J5EB79_ZINOF</name>
<feature type="compositionally biased region" description="Basic and acidic residues" evidence="1">
    <location>
        <begin position="38"/>
        <end position="60"/>
    </location>
</feature>